<dbReference type="PANTHER" id="PTHR12867">
    <property type="entry name" value="GLYCOSYL TRANSFERASE-RELATED"/>
    <property type="match status" value="1"/>
</dbReference>
<organism evidence="7 8">
    <name type="scientific">Candidatus Nealsonbacteria bacterium CG23_combo_of_CG06-09_8_20_14_all_37_18</name>
    <dbReference type="NCBI Taxonomy" id="1974720"/>
    <lineage>
        <taxon>Bacteria</taxon>
        <taxon>Candidatus Nealsoniibacteriota</taxon>
    </lineage>
</organism>
<sequence length="190" mass="22367">METITELLWKKSQIRGEFNFRESMKTIFVTVGNDFHSFYRLIEKIDEQALKSKYQFIVQYGYSKYIPKNIPAKYGILSRDEYYDKFRSADMIISHAGIGTIMDGIQMKKRMIVIPRLHKFGEHFNDHQLEIVSAIGENYENIKIINDVSLLESCINELFSKNIRFPNPPDIKSLPLIKEIKYFIENEKAL</sequence>
<dbReference type="Pfam" id="PF04101">
    <property type="entry name" value="Glyco_tran_28_C"/>
    <property type="match status" value="1"/>
</dbReference>
<dbReference type="InterPro" id="IPR039042">
    <property type="entry name" value="Alg13-like"/>
</dbReference>
<feature type="domain" description="Glycosyl transferase family 28 C-terminal" evidence="6">
    <location>
        <begin position="26"/>
        <end position="162"/>
    </location>
</feature>
<comment type="caution">
    <text evidence="7">The sequence shown here is derived from an EMBL/GenBank/DDBJ whole genome shotgun (WGS) entry which is preliminary data.</text>
</comment>
<proteinExistence type="inferred from homology"/>
<evidence type="ECO:0000259" key="6">
    <source>
        <dbReference type="Pfam" id="PF04101"/>
    </source>
</evidence>
<protein>
    <recommendedName>
        <fullName evidence="6">Glycosyl transferase family 28 C-terminal domain-containing protein</fullName>
    </recommendedName>
</protein>
<dbReference type="Proteomes" id="UP000229952">
    <property type="component" value="Unassembled WGS sequence"/>
</dbReference>
<evidence type="ECO:0000256" key="2">
    <source>
        <dbReference type="ARBA" id="ARBA00006962"/>
    </source>
</evidence>
<dbReference type="InterPro" id="IPR007235">
    <property type="entry name" value="Glyco_trans_28_C"/>
</dbReference>
<evidence type="ECO:0000256" key="1">
    <source>
        <dbReference type="ARBA" id="ARBA00004240"/>
    </source>
</evidence>
<comment type="subcellular location">
    <subcellularLocation>
        <location evidence="1">Endoplasmic reticulum</location>
    </subcellularLocation>
</comment>
<dbReference type="Gene3D" id="3.40.50.2000">
    <property type="entry name" value="Glycogen Phosphorylase B"/>
    <property type="match status" value="1"/>
</dbReference>
<gene>
    <name evidence="7" type="ORF">COX35_02660</name>
</gene>
<evidence type="ECO:0000256" key="5">
    <source>
        <dbReference type="ARBA" id="ARBA00022824"/>
    </source>
</evidence>
<evidence type="ECO:0000313" key="7">
    <source>
        <dbReference type="EMBL" id="PIP24091.1"/>
    </source>
</evidence>
<reference evidence="7 8" key="1">
    <citation type="submission" date="2017-09" db="EMBL/GenBank/DDBJ databases">
        <title>Depth-based differentiation of microbial function through sediment-hosted aquifers and enrichment of novel symbionts in the deep terrestrial subsurface.</title>
        <authorList>
            <person name="Probst A.J."/>
            <person name="Ladd B."/>
            <person name="Jarett J.K."/>
            <person name="Geller-Mcgrath D.E."/>
            <person name="Sieber C.M."/>
            <person name="Emerson J.B."/>
            <person name="Anantharaman K."/>
            <person name="Thomas B.C."/>
            <person name="Malmstrom R."/>
            <person name="Stieglmeier M."/>
            <person name="Klingl A."/>
            <person name="Woyke T."/>
            <person name="Ryan C.M."/>
            <person name="Banfield J.F."/>
        </authorList>
    </citation>
    <scope>NUCLEOTIDE SEQUENCE [LARGE SCALE GENOMIC DNA]</scope>
    <source>
        <strain evidence="7">CG23_combo_of_CG06-09_8_20_14_all_37_18</strain>
    </source>
</reference>
<keyword evidence="3" id="KW-0328">Glycosyltransferase</keyword>
<dbReference type="SUPFAM" id="SSF53756">
    <property type="entry name" value="UDP-Glycosyltransferase/glycogen phosphorylase"/>
    <property type="match status" value="1"/>
</dbReference>
<keyword evidence="4" id="KW-0808">Transferase</keyword>
<keyword evidence="5" id="KW-0256">Endoplasmic reticulum</keyword>
<evidence type="ECO:0000313" key="8">
    <source>
        <dbReference type="Proteomes" id="UP000229952"/>
    </source>
</evidence>
<dbReference type="PANTHER" id="PTHR12867:SF6">
    <property type="entry name" value="N-ACETYLGLUCOSAMINYLDIPHOSPHODOLICHOL N-ACETYLGLUCOSAMINYLTRANSFERASE"/>
    <property type="match status" value="1"/>
</dbReference>
<name>A0A2G9Z046_9BACT</name>
<accession>A0A2G9Z046</accession>
<dbReference type="GO" id="GO:0016758">
    <property type="term" value="F:hexosyltransferase activity"/>
    <property type="evidence" value="ECO:0007669"/>
    <property type="project" value="InterPro"/>
</dbReference>
<dbReference type="AlphaFoldDB" id="A0A2G9Z046"/>
<evidence type="ECO:0000256" key="4">
    <source>
        <dbReference type="ARBA" id="ARBA00022679"/>
    </source>
</evidence>
<comment type="similarity">
    <text evidence="2">Belongs to the glycosyltransferase 28 family.</text>
</comment>
<evidence type="ECO:0000256" key="3">
    <source>
        <dbReference type="ARBA" id="ARBA00022676"/>
    </source>
</evidence>
<dbReference type="GO" id="GO:0006488">
    <property type="term" value="P:dolichol-linked oligosaccharide biosynthetic process"/>
    <property type="evidence" value="ECO:0007669"/>
    <property type="project" value="InterPro"/>
</dbReference>
<dbReference type="EMBL" id="PCRQ01000072">
    <property type="protein sequence ID" value="PIP24091.1"/>
    <property type="molecule type" value="Genomic_DNA"/>
</dbReference>